<dbReference type="Proteomes" id="UP000093861">
    <property type="component" value="Unassembled WGS sequence"/>
</dbReference>
<comment type="similarity">
    <text evidence="1">Belongs to the CdaR family.</text>
</comment>
<sequence>MRSLLLRLSALDADAAAAVRVIDFFDALAGHRASVEAMVRATAGLAECACGMRLADGRHWRFAPTGESLAGEPHFMSSQVAFEADNVPAGNLWLEREGADGPMDDLVLERACLTARMLLTDHRPRRAAGVVDPSLMEVALSTHESLADRSRALRQLGLIPDQQVRVAALSVNTGRDPAVEAVVLTTLVQPARSAFVAMVGDVAAVVFQQKGICEPPASDLRVALRGRTQDQRLRAGVRIGIGAQTAGVDAQKSWQQALLALRFAPPGDTCRPMADPGEAVIDYDEIGVIALLAEIPPERLASDPYVAALDVYGATENGQLDIATLEAYCRTGSLRRTAQVLYLHHSTVSFRLARIEEAMNWQLDNPADRFCAQFALWARRLLHKSERP</sequence>
<dbReference type="RefSeq" id="WP_064954504.1">
    <property type="nucleotide sequence ID" value="NZ_LZJS01000167.1"/>
</dbReference>
<evidence type="ECO:0000313" key="4">
    <source>
        <dbReference type="EMBL" id="OBH52690.1"/>
    </source>
</evidence>
<dbReference type="EMBL" id="LZJS01000167">
    <property type="protein sequence ID" value="OBH52690.1"/>
    <property type="molecule type" value="Genomic_DNA"/>
</dbReference>
<evidence type="ECO:0000256" key="1">
    <source>
        <dbReference type="ARBA" id="ARBA00006754"/>
    </source>
</evidence>
<dbReference type="Gene3D" id="1.10.10.2840">
    <property type="entry name" value="PucR C-terminal helix-turn-helix domain"/>
    <property type="match status" value="1"/>
</dbReference>
<dbReference type="InterPro" id="IPR051448">
    <property type="entry name" value="CdaR-like_regulators"/>
</dbReference>
<dbReference type="InterPro" id="IPR025736">
    <property type="entry name" value="PucR_C-HTH_dom"/>
</dbReference>
<dbReference type="PANTHER" id="PTHR33744">
    <property type="entry name" value="CARBOHYDRATE DIACID REGULATOR"/>
    <property type="match status" value="1"/>
</dbReference>
<feature type="domain" description="PucR C-terminal helix-turn-helix" evidence="2">
    <location>
        <begin position="323"/>
        <end position="377"/>
    </location>
</feature>
<evidence type="ECO:0008006" key="6">
    <source>
        <dbReference type="Google" id="ProtNLM"/>
    </source>
</evidence>
<dbReference type="AlphaFoldDB" id="A0A1A2RLV7"/>
<dbReference type="InterPro" id="IPR041522">
    <property type="entry name" value="CdaR_GGDEF"/>
</dbReference>
<reference evidence="4 5" key="1">
    <citation type="submission" date="2016-06" db="EMBL/GenBank/DDBJ databases">
        <authorList>
            <person name="Kjaerup R.B."/>
            <person name="Dalgaard T.S."/>
            <person name="Juul-Madsen H.R."/>
        </authorList>
    </citation>
    <scope>NUCLEOTIDE SEQUENCE [LARGE SCALE GENOMIC DNA]</scope>
    <source>
        <strain evidence="4 5">E2464</strain>
    </source>
</reference>
<protein>
    <recommendedName>
        <fullName evidence="6">PucR family transcriptional regulator</fullName>
    </recommendedName>
</protein>
<proteinExistence type="inferred from homology"/>
<dbReference type="Pfam" id="PF13556">
    <property type="entry name" value="HTH_30"/>
    <property type="match status" value="1"/>
</dbReference>
<accession>A0A1A2RLV7</accession>
<comment type="caution">
    <text evidence="4">The sequence shown here is derived from an EMBL/GenBank/DDBJ whole genome shotgun (WGS) entry which is preliminary data.</text>
</comment>
<evidence type="ECO:0000259" key="3">
    <source>
        <dbReference type="Pfam" id="PF17853"/>
    </source>
</evidence>
<feature type="domain" description="CdaR GGDEF-like" evidence="3">
    <location>
        <begin position="148"/>
        <end position="262"/>
    </location>
</feature>
<dbReference type="InterPro" id="IPR042070">
    <property type="entry name" value="PucR_C-HTH_sf"/>
</dbReference>
<gene>
    <name evidence="4" type="ORF">A5685_14700</name>
</gene>
<evidence type="ECO:0000313" key="5">
    <source>
        <dbReference type="Proteomes" id="UP000093861"/>
    </source>
</evidence>
<name>A0A1A2RLV7_9MYCO</name>
<evidence type="ECO:0000259" key="2">
    <source>
        <dbReference type="Pfam" id="PF13556"/>
    </source>
</evidence>
<dbReference type="Pfam" id="PF17853">
    <property type="entry name" value="GGDEF_2"/>
    <property type="match status" value="1"/>
</dbReference>
<dbReference type="PANTHER" id="PTHR33744:SF7">
    <property type="entry name" value="PUCR FAMILY TRANSCRIPTIONAL REGULATOR"/>
    <property type="match status" value="1"/>
</dbReference>
<organism evidence="4 5">
    <name type="scientific">Mycobacterium colombiense</name>
    <dbReference type="NCBI Taxonomy" id="339268"/>
    <lineage>
        <taxon>Bacteria</taxon>
        <taxon>Bacillati</taxon>
        <taxon>Actinomycetota</taxon>
        <taxon>Actinomycetes</taxon>
        <taxon>Mycobacteriales</taxon>
        <taxon>Mycobacteriaceae</taxon>
        <taxon>Mycobacterium</taxon>
        <taxon>Mycobacterium avium complex (MAC)</taxon>
    </lineage>
</organism>